<feature type="domain" description="Filamentous haemagglutinin FhaB/tRNA nuclease CdiA-like TPS" evidence="2">
    <location>
        <begin position="46"/>
        <end position="147"/>
    </location>
</feature>
<organism evidence="3 4">
    <name type="scientific">Proteus penneri</name>
    <dbReference type="NCBI Taxonomy" id="102862"/>
    <lineage>
        <taxon>Bacteria</taxon>
        <taxon>Pseudomonadati</taxon>
        <taxon>Pseudomonadota</taxon>
        <taxon>Gammaproteobacteria</taxon>
        <taxon>Enterobacterales</taxon>
        <taxon>Morganellaceae</taxon>
        <taxon>Proteus</taxon>
    </lineage>
</organism>
<accession>A0A0G4Q3R1</accession>
<dbReference type="Proteomes" id="UP000183920">
    <property type="component" value="Unassembled WGS sequence"/>
</dbReference>
<dbReference type="EMBL" id="CVRY01000002">
    <property type="protein sequence ID" value="CRL60304.1"/>
    <property type="molecule type" value="Genomic_DNA"/>
</dbReference>
<dbReference type="SMART" id="SM00912">
    <property type="entry name" value="Haemagg_act"/>
    <property type="match status" value="1"/>
</dbReference>
<keyword evidence="1" id="KW-0472">Membrane</keyword>
<dbReference type="SUPFAM" id="SSF51126">
    <property type="entry name" value="Pectin lyase-like"/>
    <property type="match status" value="1"/>
</dbReference>
<sequence length="407" mass="46420" precursor="true">MKSKKILYFCYHGLFIISLFFSFQASSDMLIVKDDDKAKKLSINYESGKAVINIETNDIRGISHNYYNDFNVDEKGVVFNNAKEQYVTTIINEVTSKNKTMLKGDLSINGNPVSIVIANPNGIHCQGCSFNGIETVTLINGRSDNLNVGKYRVSNKGSIEFSTGKEAEKNKFIFDKINIISKDVKFNENLTLFSNKLNIINGKQIYHMYNKFPSKYHKGKLLLDFGSIINAKKFIYSAGNNVLINNGILNVGEIVVDTKGKIINSGEINILNWRIDSIFKNLYKKYNDTDFSEKNTIFNAKTYSNEKNSRLTIYKTNIHFNLSKGNFFNKGTLRLEKSKISANVRNYIHSFESKSFNINSLIVIDAKKRVTLNGEFFFIDSLDKIFIQNSTNIRFNSKDSDNILIKY</sequence>
<keyword evidence="1" id="KW-1133">Transmembrane helix</keyword>
<reference evidence="4" key="1">
    <citation type="submission" date="2015-06" db="EMBL/GenBank/DDBJ databases">
        <authorList>
            <person name="Urmite Genomes"/>
        </authorList>
    </citation>
    <scope>NUCLEOTIDE SEQUENCE [LARGE SCALE GENOMIC DNA]</scope>
    <source>
        <strain evidence="4">CSUR P1867</strain>
    </source>
</reference>
<name>A0A0G4Q3R1_9GAMM</name>
<proteinExistence type="predicted"/>
<dbReference type="RefSeq" id="WP_072063117.1">
    <property type="nucleotide sequence ID" value="NZ_CVRY01000002.1"/>
</dbReference>
<evidence type="ECO:0000313" key="3">
    <source>
        <dbReference type="EMBL" id="CRL60304.1"/>
    </source>
</evidence>
<dbReference type="InterPro" id="IPR008638">
    <property type="entry name" value="FhaB/CdiA-like_TPS"/>
</dbReference>
<dbReference type="NCBIfam" id="TIGR01901">
    <property type="entry name" value="adhes_NPXG"/>
    <property type="match status" value="1"/>
</dbReference>
<evidence type="ECO:0000256" key="1">
    <source>
        <dbReference type="SAM" id="Phobius"/>
    </source>
</evidence>
<keyword evidence="1" id="KW-0812">Transmembrane</keyword>
<dbReference type="InterPro" id="IPR012334">
    <property type="entry name" value="Pectin_lyas_fold"/>
</dbReference>
<dbReference type="AlphaFoldDB" id="A0A0G4Q3R1"/>
<feature type="transmembrane region" description="Helical" evidence="1">
    <location>
        <begin position="6"/>
        <end position="23"/>
    </location>
</feature>
<dbReference type="Gene3D" id="2.160.20.10">
    <property type="entry name" value="Single-stranded right-handed beta-helix, Pectin lyase-like"/>
    <property type="match status" value="1"/>
</dbReference>
<gene>
    <name evidence="3" type="primary">hpmA_3</name>
    <name evidence="3" type="ORF">BN1804_00876</name>
</gene>
<dbReference type="Pfam" id="PF05860">
    <property type="entry name" value="TPS"/>
    <property type="match status" value="1"/>
</dbReference>
<dbReference type="InterPro" id="IPR011050">
    <property type="entry name" value="Pectin_lyase_fold/virulence"/>
</dbReference>
<evidence type="ECO:0000259" key="2">
    <source>
        <dbReference type="SMART" id="SM00912"/>
    </source>
</evidence>
<protein>
    <submittedName>
        <fullName evidence="3">Hemolysin</fullName>
    </submittedName>
</protein>
<evidence type="ECO:0000313" key="4">
    <source>
        <dbReference type="Proteomes" id="UP000183920"/>
    </source>
</evidence>